<proteinExistence type="predicted"/>
<gene>
    <name evidence="1" type="ORF">MACH08_18870</name>
</gene>
<evidence type="ECO:0000313" key="2">
    <source>
        <dbReference type="Proteomes" id="UP001275436"/>
    </source>
</evidence>
<dbReference type="EMBL" id="BSKO01000001">
    <property type="protein sequence ID" value="GLO66103.1"/>
    <property type="molecule type" value="Genomic_DNA"/>
</dbReference>
<evidence type="ECO:0000313" key="1">
    <source>
        <dbReference type="EMBL" id="GLO66103.1"/>
    </source>
</evidence>
<protein>
    <submittedName>
        <fullName evidence="1">Uncharacterized protein</fullName>
    </submittedName>
</protein>
<accession>A0ABQ5TKF1</accession>
<comment type="caution">
    <text evidence="1">The sequence shown here is derived from an EMBL/GenBank/DDBJ whole genome shotgun (WGS) entry which is preliminary data.</text>
</comment>
<organism evidence="1 2">
    <name type="scientific">Oceanobacillus kimchii</name>
    <dbReference type="NCBI Taxonomy" id="746691"/>
    <lineage>
        <taxon>Bacteria</taxon>
        <taxon>Bacillati</taxon>
        <taxon>Bacillota</taxon>
        <taxon>Bacilli</taxon>
        <taxon>Bacillales</taxon>
        <taxon>Bacillaceae</taxon>
        <taxon>Oceanobacillus</taxon>
    </lineage>
</organism>
<dbReference type="Proteomes" id="UP001275436">
    <property type="component" value="Unassembled WGS sequence"/>
</dbReference>
<sequence>MDDTLRAWPREKYIVLEKETVGMFNRYEFIVNNQVIQTITPKSHEEQDDLLAALDEEKDIIFIESLIENISSLGYI</sequence>
<keyword evidence="2" id="KW-1185">Reference proteome</keyword>
<dbReference type="RefSeq" id="WP_317957991.1">
    <property type="nucleotide sequence ID" value="NZ_BSKO01000001.1"/>
</dbReference>
<name>A0ABQ5TKF1_9BACI</name>
<reference evidence="1 2" key="1">
    <citation type="submission" date="2023-02" db="EMBL/GenBank/DDBJ databases">
        <title>Oceanobacillus kimchii IFOP_LL358 isolated form Alexandrium catenella lab strain.</title>
        <authorList>
            <person name="Gajardo G."/>
            <person name="Ueki S."/>
            <person name="Maruyama F."/>
        </authorList>
    </citation>
    <scope>NUCLEOTIDE SEQUENCE [LARGE SCALE GENOMIC DNA]</scope>
    <source>
        <strain evidence="1 2">IFOP_LL358</strain>
    </source>
</reference>